<accession>A0AAD1XZ84</accession>
<dbReference type="AlphaFoldDB" id="A0AAD1XZ84"/>
<keyword evidence="3" id="KW-1185">Reference proteome</keyword>
<feature type="compositionally biased region" description="Pro residues" evidence="1">
    <location>
        <begin position="86"/>
        <end position="105"/>
    </location>
</feature>
<dbReference type="EMBL" id="CAMPGE010023954">
    <property type="protein sequence ID" value="CAI2381825.1"/>
    <property type="molecule type" value="Genomic_DNA"/>
</dbReference>
<dbReference type="Proteomes" id="UP001295684">
    <property type="component" value="Unassembled WGS sequence"/>
</dbReference>
<organism evidence="2 3">
    <name type="scientific">Euplotes crassus</name>
    <dbReference type="NCBI Taxonomy" id="5936"/>
    <lineage>
        <taxon>Eukaryota</taxon>
        <taxon>Sar</taxon>
        <taxon>Alveolata</taxon>
        <taxon>Ciliophora</taxon>
        <taxon>Intramacronucleata</taxon>
        <taxon>Spirotrichea</taxon>
        <taxon>Hypotrichia</taxon>
        <taxon>Euplotida</taxon>
        <taxon>Euplotidae</taxon>
        <taxon>Moneuplotes</taxon>
    </lineage>
</organism>
<protein>
    <submittedName>
        <fullName evidence="2">Uncharacterized protein</fullName>
    </submittedName>
</protein>
<evidence type="ECO:0000313" key="3">
    <source>
        <dbReference type="Proteomes" id="UP001295684"/>
    </source>
</evidence>
<sequence length="119" mass="13468">MDSILRRILHIHSIYISFNMSTDLIYLSTKINIHLHQKMQNHQQNPHYHPQKALNSPQNPHSHSLKPPFLPPKPPSSLSNCSILPPSHPPPTLTPNPSHCNPPNPAQGLFLHNISMHKS</sequence>
<reference evidence="2" key="1">
    <citation type="submission" date="2023-07" db="EMBL/GenBank/DDBJ databases">
        <authorList>
            <consortium name="AG Swart"/>
            <person name="Singh M."/>
            <person name="Singh A."/>
            <person name="Seah K."/>
            <person name="Emmerich C."/>
        </authorList>
    </citation>
    <scope>NUCLEOTIDE SEQUENCE</scope>
    <source>
        <strain evidence="2">DP1</strain>
    </source>
</reference>
<gene>
    <name evidence="2" type="ORF">ECRASSUSDP1_LOCUS23291</name>
</gene>
<feature type="region of interest" description="Disordered" evidence="1">
    <location>
        <begin position="37"/>
        <end position="108"/>
    </location>
</feature>
<evidence type="ECO:0000256" key="1">
    <source>
        <dbReference type="SAM" id="MobiDB-lite"/>
    </source>
</evidence>
<proteinExistence type="predicted"/>
<name>A0AAD1XZ84_EUPCR</name>
<evidence type="ECO:0000313" key="2">
    <source>
        <dbReference type="EMBL" id="CAI2381825.1"/>
    </source>
</evidence>
<comment type="caution">
    <text evidence="2">The sequence shown here is derived from an EMBL/GenBank/DDBJ whole genome shotgun (WGS) entry which is preliminary data.</text>
</comment>